<reference evidence="13 14" key="1">
    <citation type="submission" date="2020-08" db="EMBL/GenBank/DDBJ databases">
        <title>Sequencing the genomes of 1000 actinobacteria strains.</title>
        <authorList>
            <person name="Klenk H.-P."/>
        </authorList>
    </citation>
    <scope>NUCLEOTIDE SEQUENCE [LARGE SCALE GENOMIC DNA]</scope>
    <source>
        <strain evidence="13 14">DSM 44230</strain>
    </source>
</reference>
<dbReference type="EC" id="1.1.1.1" evidence="3"/>
<dbReference type="AlphaFoldDB" id="A0A7W7C6W9"/>
<dbReference type="PANTHER" id="PTHR42940:SF7">
    <property type="entry name" value="ALCOHOL DEHYDROGENASE-LIKE N-TERMINAL DOMAIN-CONTAINING PROTEIN"/>
    <property type="match status" value="1"/>
</dbReference>
<dbReference type="Proteomes" id="UP000533598">
    <property type="component" value="Unassembled WGS sequence"/>
</dbReference>
<keyword evidence="6 11" id="KW-0862">Zinc</keyword>
<comment type="caution">
    <text evidence="13">The sequence shown here is derived from an EMBL/GenBank/DDBJ whole genome shotgun (WGS) entry which is preliminary data.</text>
</comment>
<evidence type="ECO:0000256" key="10">
    <source>
        <dbReference type="ARBA" id="ARBA00049243"/>
    </source>
</evidence>
<dbReference type="PROSITE" id="PS00059">
    <property type="entry name" value="ADH_ZINC"/>
    <property type="match status" value="1"/>
</dbReference>
<name>A0A7W7C6W9_9PSEU</name>
<comment type="catalytic activity">
    <reaction evidence="10">
        <text>a primary alcohol + NAD(+) = an aldehyde + NADH + H(+)</text>
        <dbReference type="Rhea" id="RHEA:10736"/>
        <dbReference type="ChEBI" id="CHEBI:15378"/>
        <dbReference type="ChEBI" id="CHEBI:15734"/>
        <dbReference type="ChEBI" id="CHEBI:17478"/>
        <dbReference type="ChEBI" id="CHEBI:57540"/>
        <dbReference type="ChEBI" id="CHEBI:57945"/>
        <dbReference type="EC" id="1.1.1.1"/>
    </reaction>
</comment>
<dbReference type="FunFam" id="3.40.50.720:FF:000039">
    <property type="entry name" value="Alcohol dehydrogenase AdhP"/>
    <property type="match status" value="1"/>
</dbReference>
<dbReference type="RefSeq" id="WP_185001601.1">
    <property type="nucleotide sequence ID" value="NZ_BAAAUI010000031.1"/>
</dbReference>
<evidence type="ECO:0000256" key="5">
    <source>
        <dbReference type="ARBA" id="ARBA00022723"/>
    </source>
</evidence>
<evidence type="ECO:0000313" key="14">
    <source>
        <dbReference type="Proteomes" id="UP000533598"/>
    </source>
</evidence>
<dbReference type="SUPFAM" id="SSF51735">
    <property type="entry name" value="NAD(P)-binding Rossmann-fold domains"/>
    <property type="match status" value="1"/>
</dbReference>
<dbReference type="GO" id="GO:0004022">
    <property type="term" value="F:alcohol dehydrogenase (NAD+) activity"/>
    <property type="evidence" value="ECO:0007669"/>
    <property type="project" value="UniProtKB-EC"/>
</dbReference>
<organism evidence="13 14">
    <name type="scientific">Crossiella cryophila</name>
    <dbReference type="NCBI Taxonomy" id="43355"/>
    <lineage>
        <taxon>Bacteria</taxon>
        <taxon>Bacillati</taxon>
        <taxon>Actinomycetota</taxon>
        <taxon>Actinomycetes</taxon>
        <taxon>Pseudonocardiales</taxon>
        <taxon>Pseudonocardiaceae</taxon>
        <taxon>Crossiella</taxon>
    </lineage>
</organism>
<feature type="domain" description="Enoyl reductase (ER)" evidence="12">
    <location>
        <begin position="16"/>
        <end position="339"/>
    </location>
</feature>
<dbReference type="Gene3D" id="3.90.180.10">
    <property type="entry name" value="Medium-chain alcohol dehydrogenases, catalytic domain"/>
    <property type="match status" value="1"/>
</dbReference>
<proteinExistence type="inferred from homology"/>
<dbReference type="InterPro" id="IPR011032">
    <property type="entry name" value="GroES-like_sf"/>
</dbReference>
<evidence type="ECO:0000256" key="1">
    <source>
        <dbReference type="ARBA" id="ARBA00001947"/>
    </source>
</evidence>
<dbReference type="Pfam" id="PF00107">
    <property type="entry name" value="ADH_zinc_N"/>
    <property type="match status" value="1"/>
</dbReference>
<evidence type="ECO:0000256" key="6">
    <source>
        <dbReference type="ARBA" id="ARBA00022833"/>
    </source>
</evidence>
<evidence type="ECO:0000313" key="13">
    <source>
        <dbReference type="EMBL" id="MBB4675657.1"/>
    </source>
</evidence>
<sequence length="343" mass="35342">MSTDAKTTYRAVEATGSRQFTLVEREIREPAPGEVRLRALTCGVCHTDAIAAEGLREDPSQPIVPGHEVVGVVEALGAGVRGWQVGERVGVGFLGGHCGACDPCRRGDFVNCADQPRTGTSVDGGYAEVVYARASGLVRIPEELSAVEAAPLLCAGLTTYSALAGLDARPGALVAVQGIGGLGHLGLQYARALGYRVAAIARGTDKAELAARLGAEHYIDSRTENPGEALQRLGGAAAILATAASGASMSPLVTGLAPRGVLLVLGAAGDPITVNTTDLIFGTRSITGCLTGSSIENEDNLAFSVRGGIRAMNEVLPLSEAPKAYEHMLSGNARFRVVLDLTA</sequence>
<evidence type="ECO:0000256" key="2">
    <source>
        <dbReference type="ARBA" id="ARBA00008072"/>
    </source>
</evidence>
<dbReference type="Pfam" id="PF08240">
    <property type="entry name" value="ADH_N"/>
    <property type="match status" value="1"/>
</dbReference>
<dbReference type="GO" id="GO:0008270">
    <property type="term" value="F:zinc ion binding"/>
    <property type="evidence" value="ECO:0007669"/>
    <property type="project" value="InterPro"/>
</dbReference>
<dbReference type="InterPro" id="IPR013154">
    <property type="entry name" value="ADH-like_N"/>
</dbReference>
<evidence type="ECO:0000256" key="8">
    <source>
        <dbReference type="ARBA" id="ARBA00023027"/>
    </source>
</evidence>
<protein>
    <recommendedName>
        <fullName evidence="4">Alcohol dehydrogenase</fullName>
        <ecNumber evidence="3">1.1.1.1</ecNumber>
    </recommendedName>
</protein>
<evidence type="ECO:0000256" key="7">
    <source>
        <dbReference type="ARBA" id="ARBA00023002"/>
    </source>
</evidence>
<evidence type="ECO:0000259" key="12">
    <source>
        <dbReference type="SMART" id="SM00829"/>
    </source>
</evidence>
<dbReference type="InterPro" id="IPR020843">
    <property type="entry name" value="ER"/>
</dbReference>
<evidence type="ECO:0000256" key="11">
    <source>
        <dbReference type="RuleBase" id="RU361277"/>
    </source>
</evidence>
<dbReference type="Gene3D" id="3.40.50.720">
    <property type="entry name" value="NAD(P)-binding Rossmann-like Domain"/>
    <property type="match status" value="1"/>
</dbReference>
<keyword evidence="7 13" id="KW-0560">Oxidoreductase</keyword>
<accession>A0A7W7C6W9</accession>
<dbReference type="InterPro" id="IPR013149">
    <property type="entry name" value="ADH-like_C"/>
</dbReference>
<evidence type="ECO:0000256" key="4">
    <source>
        <dbReference type="ARBA" id="ARBA00016352"/>
    </source>
</evidence>
<keyword evidence="5 11" id="KW-0479">Metal-binding</keyword>
<keyword evidence="8" id="KW-0520">NAD</keyword>
<gene>
    <name evidence="13" type="ORF">HNR67_001775</name>
</gene>
<keyword evidence="14" id="KW-1185">Reference proteome</keyword>
<evidence type="ECO:0000256" key="9">
    <source>
        <dbReference type="ARBA" id="ARBA00049164"/>
    </source>
</evidence>
<dbReference type="InterPro" id="IPR036291">
    <property type="entry name" value="NAD(P)-bd_dom_sf"/>
</dbReference>
<comment type="cofactor">
    <cofactor evidence="1 11">
        <name>Zn(2+)</name>
        <dbReference type="ChEBI" id="CHEBI:29105"/>
    </cofactor>
</comment>
<dbReference type="SMART" id="SM00829">
    <property type="entry name" value="PKS_ER"/>
    <property type="match status" value="1"/>
</dbReference>
<dbReference type="GO" id="GO:0005737">
    <property type="term" value="C:cytoplasm"/>
    <property type="evidence" value="ECO:0007669"/>
    <property type="project" value="TreeGrafter"/>
</dbReference>
<comment type="similarity">
    <text evidence="2 11">Belongs to the zinc-containing alcohol dehydrogenase family.</text>
</comment>
<dbReference type="SUPFAM" id="SSF50129">
    <property type="entry name" value="GroES-like"/>
    <property type="match status" value="1"/>
</dbReference>
<dbReference type="InterPro" id="IPR002328">
    <property type="entry name" value="ADH_Zn_CS"/>
</dbReference>
<dbReference type="PANTHER" id="PTHR42940">
    <property type="entry name" value="ALCOHOL DEHYDROGENASE 1-RELATED"/>
    <property type="match status" value="1"/>
</dbReference>
<comment type="catalytic activity">
    <reaction evidence="9">
        <text>a secondary alcohol + NAD(+) = a ketone + NADH + H(+)</text>
        <dbReference type="Rhea" id="RHEA:10740"/>
        <dbReference type="ChEBI" id="CHEBI:15378"/>
        <dbReference type="ChEBI" id="CHEBI:17087"/>
        <dbReference type="ChEBI" id="CHEBI:35681"/>
        <dbReference type="ChEBI" id="CHEBI:57540"/>
        <dbReference type="ChEBI" id="CHEBI:57945"/>
        <dbReference type="EC" id="1.1.1.1"/>
    </reaction>
</comment>
<dbReference type="EMBL" id="JACHMH010000001">
    <property type="protein sequence ID" value="MBB4675657.1"/>
    <property type="molecule type" value="Genomic_DNA"/>
</dbReference>
<evidence type="ECO:0000256" key="3">
    <source>
        <dbReference type="ARBA" id="ARBA00013190"/>
    </source>
</evidence>